<evidence type="ECO:0000256" key="6">
    <source>
        <dbReference type="ARBA" id="ARBA00023204"/>
    </source>
</evidence>
<dbReference type="Proteomes" id="UP000721442">
    <property type="component" value="Unassembled WGS sequence"/>
</dbReference>
<dbReference type="GO" id="GO:0008270">
    <property type="term" value="F:zinc ion binding"/>
    <property type="evidence" value="ECO:0007669"/>
    <property type="project" value="UniProtKB-KW"/>
</dbReference>
<dbReference type="InterPro" id="IPR023627">
    <property type="entry name" value="Rcmb_RecR"/>
</dbReference>
<dbReference type="CDD" id="cd01025">
    <property type="entry name" value="TOPRIM_recR"/>
    <property type="match status" value="1"/>
</dbReference>
<keyword evidence="5 7" id="KW-0233">DNA recombination</keyword>
<dbReference type="HAMAP" id="MF_00017">
    <property type="entry name" value="RecR"/>
    <property type="match status" value="1"/>
</dbReference>
<evidence type="ECO:0000313" key="9">
    <source>
        <dbReference type="EMBL" id="MBO8407394.1"/>
    </source>
</evidence>
<dbReference type="Gene3D" id="3.40.1360.10">
    <property type="match status" value="1"/>
</dbReference>
<dbReference type="AlphaFoldDB" id="A0A940DFD0"/>
<comment type="caution">
    <text evidence="7">Lacks conserved residue(s) required for the propagation of feature annotation.</text>
</comment>
<dbReference type="InterPro" id="IPR000093">
    <property type="entry name" value="DNA_Rcmb_RecR"/>
</dbReference>
<proteinExistence type="inferred from homology"/>
<keyword evidence="3 7" id="KW-0863">Zinc-finger</keyword>
<dbReference type="InterPro" id="IPR034137">
    <property type="entry name" value="TOPRIM_RecR"/>
</dbReference>
<evidence type="ECO:0000259" key="8">
    <source>
        <dbReference type="PROSITE" id="PS50880"/>
    </source>
</evidence>
<keyword evidence="6 7" id="KW-0234">DNA repair</keyword>
<sequence length="199" mass="21586">MNPKIERLIKQFARLPRLGSRAASRIVLALLQDKTGRAENLANALLDAVATIRPCPNCGVLTDVDGGLCEFCRDPSRANGQLCIVRDLSDVWTLEKSAVFHGRYHILGGLLSGVAGTMPTDLNIENLSDRIKNENIHEIIFALPNTVEGKTTQHYVMSVISATPDVRFSELASGVPLGGDLDYLDDGTLSLAFDGRRGL</sequence>
<feature type="domain" description="Toprim" evidence="8">
    <location>
        <begin position="80"/>
        <end position="176"/>
    </location>
</feature>
<dbReference type="GO" id="GO:0006281">
    <property type="term" value="P:DNA repair"/>
    <property type="evidence" value="ECO:0007669"/>
    <property type="project" value="UniProtKB-UniRule"/>
</dbReference>
<reference evidence="9" key="1">
    <citation type="submission" date="2020-10" db="EMBL/GenBank/DDBJ databases">
        <authorList>
            <person name="Gilroy R."/>
        </authorList>
    </citation>
    <scope>NUCLEOTIDE SEQUENCE</scope>
    <source>
        <strain evidence="9">B1-16210</strain>
    </source>
</reference>
<comment type="function">
    <text evidence="7">May play a role in DNA repair. It seems to be involved in an RecBC-independent recombinational process of DNA repair. It may act with RecF and RecO.</text>
</comment>
<evidence type="ECO:0000256" key="5">
    <source>
        <dbReference type="ARBA" id="ARBA00023172"/>
    </source>
</evidence>
<dbReference type="Gene3D" id="1.10.8.420">
    <property type="entry name" value="RecR Domain 1"/>
    <property type="match status" value="1"/>
</dbReference>
<dbReference type="PROSITE" id="PS50880">
    <property type="entry name" value="TOPRIM"/>
    <property type="match status" value="1"/>
</dbReference>
<dbReference type="GO" id="GO:0003677">
    <property type="term" value="F:DNA binding"/>
    <property type="evidence" value="ECO:0007669"/>
    <property type="project" value="UniProtKB-UniRule"/>
</dbReference>
<dbReference type="EMBL" id="JADINE010000036">
    <property type="protein sequence ID" value="MBO8407394.1"/>
    <property type="molecule type" value="Genomic_DNA"/>
</dbReference>
<dbReference type="SUPFAM" id="SSF111304">
    <property type="entry name" value="Recombination protein RecR"/>
    <property type="match status" value="1"/>
</dbReference>
<comment type="similarity">
    <text evidence="7">Belongs to the RecR family.</text>
</comment>
<dbReference type="PANTHER" id="PTHR30446">
    <property type="entry name" value="RECOMBINATION PROTEIN RECR"/>
    <property type="match status" value="1"/>
</dbReference>
<evidence type="ECO:0000256" key="2">
    <source>
        <dbReference type="ARBA" id="ARBA00022763"/>
    </source>
</evidence>
<organism evidence="9 10">
    <name type="scientific">Candidatus Enterousia excrementavium</name>
    <dbReference type="NCBI Taxonomy" id="2840789"/>
    <lineage>
        <taxon>Bacteria</taxon>
        <taxon>Pseudomonadati</taxon>
        <taxon>Pseudomonadota</taxon>
        <taxon>Alphaproteobacteria</taxon>
        <taxon>Candidatus Enterousia</taxon>
    </lineage>
</organism>
<comment type="caution">
    <text evidence="9">The sequence shown here is derived from an EMBL/GenBank/DDBJ whole genome shotgun (WGS) entry which is preliminary data.</text>
</comment>
<evidence type="ECO:0000256" key="3">
    <source>
        <dbReference type="ARBA" id="ARBA00022771"/>
    </source>
</evidence>
<keyword evidence="2 7" id="KW-0227">DNA damage</keyword>
<dbReference type="Gene3D" id="6.10.250.240">
    <property type="match status" value="1"/>
</dbReference>
<protein>
    <recommendedName>
        <fullName evidence="7">Recombination protein RecR</fullName>
    </recommendedName>
</protein>
<keyword evidence="4 7" id="KW-0862">Zinc</keyword>
<dbReference type="InterPro" id="IPR006171">
    <property type="entry name" value="TOPRIM_dom"/>
</dbReference>
<dbReference type="GO" id="GO:0006310">
    <property type="term" value="P:DNA recombination"/>
    <property type="evidence" value="ECO:0007669"/>
    <property type="project" value="UniProtKB-UniRule"/>
</dbReference>
<name>A0A940DFD0_9PROT</name>
<reference evidence="9" key="2">
    <citation type="journal article" date="2021" name="PeerJ">
        <title>Extensive microbial diversity within the chicken gut microbiome revealed by metagenomics and culture.</title>
        <authorList>
            <person name="Gilroy R."/>
            <person name="Ravi A."/>
            <person name="Getino M."/>
            <person name="Pursley I."/>
            <person name="Horton D.L."/>
            <person name="Alikhan N.F."/>
            <person name="Baker D."/>
            <person name="Gharbi K."/>
            <person name="Hall N."/>
            <person name="Watson M."/>
            <person name="Adriaenssens E.M."/>
            <person name="Foster-Nyarko E."/>
            <person name="Jarju S."/>
            <person name="Secka A."/>
            <person name="Antonio M."/>
            <person name="Oren A."/>
            <person name="Chaudhuri R.R."/>
            <person name="La Ragione R."/>
            <person name="Hildebrand F."/>
            <person name="Pallen M.J."/>
        </authorList>
    </citation>
    <scope>NUCLEOTIDE SEQUENCE</scope>
    <source>
        <strain evidence="9">B1-16210</strain>
    </source>
</reference>
<accession>A0A940DFD0</accession>
<dbReference type="Pfam" id="PF21175">
    <property type="entry name" value="RecR_C"/>
    <property type="match status" value="1"/>
</dbReference>
<dbReference type="Pfam" id="PF21176">
    <property type="entry name" value="RecR_HhH"/>
    <property type="match status" value="1"/>
</dbReference>
<dbReference type="NCBIfam" id="TIGR00615">
    <property type="entry name" value="recR"/>
    <property type="match status" value="1"/>
</dbReference>
<dbReference type="PANTHER" id="PTHR30446:SF0">
    <property type="entry name" value="RECOMBINATION PROTEIN RECR"/>
    <property type="match status" value="1"/>
</dbReference>
<evidence type="ECO:0000256" key="4">
    <source>
        <dbReference type="ARBA" id="ARBA00022833"/>
    </source>
</evidence>
<evidence type="ECO:0000256" key="7">
    <source>
        <dbReference type="HAMAP-Rule" id="MF_00017"/>
    </source>
</evidence>
<gene>
    <name evidence="7 9" type="primary">recR</name>
    <name evidence="9" type="ORF">IAC77_02945</name>
</gene>
<evidence type="ECO:0000313" key="10">
    <source>
        <dbReference type="Proteomes" id="UP000721442"/>
    </source>
</evidence>
<keyword evidence="1 7" id="KW-0479">Metal-binding</keyword>
<dbReference type="Pfam" id="PF13662">
    <property type="entry name" value="Toprim_4"/>
    <property type="match status" value="1"/>
</dbReference>
<evidence type="ECO:0000256" key="1">
    <source>
        <dbReference type="ARBA" id="ARBA00022723"/>
    </source>
</evidence>